<comment type="caution">
    <text evidence="2">The sequence shown here is derived from an EMBL/GenBank/DDBJ whole genome shotgun (WGS) entry which is preliminary data.</text>
</comment>
<gene>
    <name evidence="2" type="ORF">LTR05_003093</name>
</gene>
<accession>A0AAN7T398</accession>
<name>A0AAN7T398_9EURO</name>
<evidence type="ECO:0000313" key="2">
    <source>
        <dbReference type="EMBL" id="KAK5088871.1"/>
    </source>
</evidence>
<evidence type="ECO:0000313" key="3">
    <source>
        <dbReference type="Proteomes" id="UP001309876"/>
    </source>
</evidence>
<evidence type="ECO:0000256" key="1">
    <source>
        <dbReference type="SAM" id="Phobius"/>
    </source>
</evidence>
<dbReference type="AlphaFoldDB" id="A0AAN7T398"/>
<reference evidence="2 3" key="1">
    <citation type="submission" date="2023-08" db="EMBL/GenBank/DDBJ databases">
        <title>Black Yeasts Isolated from many extreme environments.</title>
        <authorList>
            <person name="Coleine C."/>
            <person name="Stajich J.E."/>
            <person name="Selbmann L."/>
        </authorList>
    </citation>
    <scope>NUCLEOTIDE SEQUENCE [LARGE SCALE GENOMIC DNA]</scope>
    <source>
        <strain evidence="2 3">CCFEE 5910</strain>
    </source>
</reference>
<dbReference type="Proteomes" id="UP001309876">
    <property type="component" value="Unassembled WGS sequence"/>
</dbReference>
<dbReference type="EMBL" id="JAVRRJ010000002">
    <property type="protein sequence ID" value="KAK5088871.1"/>
    <property type="molecule type" value="Genomic_DNA"/>
</dbReference>
<keyword evidence="1" id="KW-1133">Transmembrane helix</keyword>
<feature type="transmembrane region" description="Helical" evidence="1">
    <location>
        <begin position="134"/>
        <end position="155"/>
    </location>
</feature>
<proteinExistence type="predicted"/>
<keyword evidence="3" id="KW-1185">Reference proteome</keyword>
<keyword evidence="1" id="KW-0472">Membrane</keyword>
<keyword evidence="1" id="KW-0812">Transmembrane</keyword>
<organism evidence="2 3">
    <name type="scientific">Lithohypha guttulata</name>
    <dbReference type="NCBI Taxonomy" id="1690604"/>
    <lineage>
        <taxon>Eukaryota</taxon>
        <taxon>Fungi</taxon>
        <taxon>Dikarya</taxon>
        <taxon>Ascomycota</taxon>
        <taxon>Pezizomycotina</taxon>
        <taxon>Eurotiomycetes</taxon>
        <taxon>Chaetothyriomycetidae</taxon>
        <taxon>Chaetothyriales</taxon>
        <taxon>Trichomeriaceae</taxon>
        <taxon>Lithohypha</taxon>
    </lineage>
</organism>
<sequence>MSMIDEKPALAPNGTCTVCFAIGQPRRSVDPKSSGSQLDPFQAKKLFSHSVVTSGCDLVCGGMARGVKKLPKANRSSTTTSNTAATIPSTSTPSLPAPFIPAPVALLALTNTLPRNHVFLVHPESSLPGLRKRLFLVPVLLNIVIVAGLCWRLYYAVPVYLEQISTILGYQTPYSVKPKALSWSVLFEIVAYRTFYLTIDYALFGLLGRWPWEFLFGDRYGRHTSAFHWKWSVGFNREKEPIVRRARRWDASIYQSEIERKHQGKPEKEWTKEEELAVYTKCSDALRQFVTMKNALSLLDKDWDLDYRAMVDTAELIDAAKLTWPDLDHVVLVPWQGKWYSWYPHGVSTAISSGQPAKKQDEKLEEFKKALIELKCEDIFYRWIEIVQFETSQPAGLTPNKKMEMEQELKNMLEARNKDFASFLQVIGGLSSVPGLGIGR</sequence>
<protein>
    <submittedName>
        <fullName evidence="2">Uncharacterized protein</fullName>
    </submittedName>
</protein>